<dbReference type="InterPro" id="IPR015925">
    <property type="entry name" value="Ryanodine_IP3_receptor"/>
</dbReference>
<reference evidence="2" key="1">
    <citation type="journal article" date="2010" name="Nature">
        <title>The Amphimedon queenslandica genome and the evolution of animal complexity.</title>
        <authorList>
            <person name="Srivastava M."/>
            <person name="Simakov O."/>
            <person name="Chapman J."/>
            <person name="Fahey B."/>
            <person name="Gauthier M.E."/>
            <person name="Mitros T."/>
            <person name="Richards G.S."/>
            <person name="Conaco C."/>
            <person name="Dacre M."/>
            <person name="Hellsten U."/>
            <person name="Larroux C."/>
            <person name="Putnam N.H."/>
            <person name="Stanke M."/>
            <person name="Adamska M."/>
            <person name="Darling A."/>
            <person name="Degnan S.M."/>
            <person name="Oakley T.H."/>
            <person name="Plachetzki D.C."/>
            <person name="Zhai Y."/>
            <person name="Adamski M."/>
            <person name="Calcino A."/>
            <person name="Cummins S.F."/>
            <person name="Goodstein D.M."/>
            <person name="Harris C."/>
            <person name="Jackson D.J."/>
            <person name="Leys S.P."/>
            <person name="Shu S."/>
            <person name="Woodcroft B.J."/>
            <person name="Vervoort M."/>
            <person name="Kosik K.S."/>
            <person name="Manning G."/>
            <person name="Degnan B.M."/>
            <person name="Rokhsar D.S."/>
        </authorList>
    </citation>
    <scope>NUCLEOTIDE SEQUENCE [LARGE SCALE GENOMIC DNA]</scope>
</reference>
<reference evidence="1" key="2">
    <citation type="submission" date="2024-06" db="UniProtKB">
        <authorList>
            <consortium name="EnsemblMetazoa"/>
        </authorList>
    </citation>
    <scope>IDENTIFICATION</scope>
</reference>
<dbReference type="GeneID" id="109591718"/>
<accession>A0AAN0K0C5</accession>
<dbReference type="EnsemblMetazoa" id="XM_020007383.1">
    <property type="protein sequence ID" value="XP_019862942.1"/>
    <property type="gene ID" value="LOC109591718"/>
</dbReference>
<sequence length="392" mass="45388">MHNIEHIIIEDAKNSYLIFKEDSTVTDFTKRGSFTDANQSLLVLIQGLGNICTLEDLKWYGCAMVKKDNMNIVPRRRIQMLAYTSGIFSALMVYVLKFSQGVYHANTNQPQLLNRAFKFLQLICRGNKMVKAKIFVSIPQLLKVRTGVAAVAHLLAEVFEKNRELCLRMSNNDIECMYTLASTYHSDNSEYLDFFIAITVLMKPDTAEPSIFIHQKFIFQLFLDSYHDCFSDVLSSEGISNAVNLLKESSQKDEVIYAQNKLLHLTEFLAACSERYQFAKDKCCEFFSLHHLINIITNNEIAKNFQKPFVYFLEQVYLRNKRQLKHSLLIMSLKQVVSQLQDNETSESRPLYLLCLDDEQLEEVKELPEDDEEIQEMKKKMKTGKILSLIFL</sequence>
<dbReference type="Proteomes" id="UP000007879">
    <property type="component" value="Unassembled WGS sequence"/>
</dbReference>
<dbReference type="GO" id="GO:0006816">
    <property type="term" value="P:calcium ion transport"/>
    <property type="evidence" value="ECO:0007669"/>
    <property type="project" value="InterPro"/>
</dbReference>
<evidence type="ECO:0000313" key="1">
    <source>
        <dbReference type="EnsemblMetazoa" id="XP_019862942.1"/>
    </source>
</evidence>
<dbReference type="KEGG" id="aqu:109591718"/>
<dbReference type="PANTHER" id="PTHR13715">
    <property type="entry name" value="RYANODINE RECEPTOR AND IP3 RECEPTOR"/>
    <property type="match status" value="1"/>
</dbReference>
<organism evidence="1 2">
    <name type="scientific">Amphimedon queenslandica</name>
    <name type="common">Sponge</name>
    <dbReference type="NCBI Taxonomy" id="400682"/>
    <lineage>
        <taxon>Eukaryota</taxon>
        <taxon>Metazoa</taxon>
        <taxon>Porifera</taxon>
        <taxon>Demospongiae</taxon>
        <taxon>Heteroscleromorpha</taxon>
        <taxon>Haplosclerida</taxon>
        <taxon>Niphatidae</taxon>
        <taxon>Amphimedon</taxon>
    </lineage>
</organism>
<dbReference type="RefSeq" id="XP_019862942.1">
    <property type="nucleotide sequence ID" value="XM_020007383.1"/>
</dbReference>
<protein>
    <submittedName>
        <fullName evidence="1">Uncharacterized protein</fullName>
    </submittedName>
</protein>
<proteinExistence type="predicted"/>
<name>A0AAN0K0C5_AMPQE</name>
<dbReference type="AlphaFoldDB" id="A0AAN0K0C5"/>
<evidence type="ECO:0000313" key="2">
    <source>
        <dbReference type="Proteomes" id="UP000007879"/>
    </source>
</evidence>
<keyword evidence="2" id="KW-1185">Reference proteome</keyword>
<dbReference type="PANTHER" id="PTHR13715:SF99">
    <property type="entry name" value="INOSITOL 1,4,5-TRISPHOSPHATE RECEPTOR-LIKE PROTEIN A"/>
    <property type="match status" value="1"/>
</dbReference>